<keyword evidence="2" id="KW-1185">Reference proteome</keyword>
<accession>A0AAP0IB58</accession>
<dbReference type="AlphaFoldDB" id="A0AAP0IB58"/>
<evidence type="ECO:0000313" key="2">
    <source>
        <dbReference type="Proteomes" id="UP001419268"/>
    </source>
</evidence>
<dbReference type="Proteomes" id="UP001419268">
    <property type="component" value="Unassembled WGS sequence"/>
</dbReference>
<name>A0AAP0IB58_9MAGN</name>
<proteinExistence type="predicted"/>
<sequence>MSAFVIETASFRGVCRSSCRLPSLPLKPSPSSELFVTVIYSVVRRFILDTQLVKICLCFNGYSGFLIFGDFIGCPRFKFDCAGTVSDRLALLGTSSLQGKRISKVEFLKSRKGVVKLKVHFEVPTEKATLIPHSPSVSIDWAGRSPTFHPFSLLRELRSVMEVVELYGCEKSLLVVEAHRPLSGLHSINLSALERSERFYELTQATPEQAVDDEAVYYNVAGECPRGRVYGIGLLGRKKRRYADPGASTSQMPEMVPRSEFDNVTEQLRQVVAFMQRQFWMTMDGAGLS</sequence>
<reference evidence="1 2" key="1">
    <citation type="submission" date="2024-01" db="EMBL/GenBank/DDBJ databases">
        <title>Genome assemblies of Stephania.</title>
        <authorList>
            <person name="Yang L."/>
        </authorList>
    </citation>
    <scope>NUCLEOTIDE SEQUENCE [LARGE SCALE GENOMIC DNA]</scope>
    <source>
        <strain evidence="1">JXDWG</strain>
        <tissue evidence="1">Leaf</tissue>
    </source>
</reference>
<gene>
    <name evidence="1" type="ORF">Scep_019346</name>
</gene>
<dbReference type="EMBL" id="JBBNAG010000008">
    <property type="protein sequence ID" value="KAK9111827.1"/>
    <property type="molecule type" value="Genomic_DNA"/>
</dbReference>
<protein>
    <submittedName>
        <fullName evidence="1">Uncharacterized protein</fullName>
    </submittedName>
</protein>
<organism evidence="1 2">
    <name type="scientific">Stephania cephalantha</name>
    <dbReference type="NCBI Taxonomy" id="152367"/>
    <lineage>
        <taxon>Eukaryota</taxon>
        <taxon>Viridiplantae</taxon>
        <taxon>Streptophyta</taxon>
        <taxon>Embryophyta</taxon>
        <taxon>Tracheophyta</taxon>
        <taxon>Spermatophyta</taxon>
        <taxon>Magnoliopsida</taxon>
        <taxon>Ranunculales</taxon>
        <taxon>Menispermaceae</taxon>
        <taxon>Menispermoideae</taxon>
        <taxon>Cissampelideae</taxon>
        <taxon>Stephania</taxon>
    </lineage>
</organism>
<evidence type="ECO:0000313" key="1">
    <source>
        <dbReference type="EMBL" id="KAK9111827.1"/>
    </source>
</evidence>
<comment type="caution">
    <text evidence="1">The sequence shown here is derived from an EMBL/GenBank/DDBJ whole genome shotgun (WGS) entry which is preliminary data.</text>
</comment>